<name>A0AAV7KDF0_9METZ</name>
<evidence type="ECO:0000256" key="8">
    <source>
        <dbReference type="ARBA" id="ARBA00022989"/>
    </source>
</evidence>
<evidence type="ECO:0000256" key="9">
    <source>
        <dbReference type="ARBA" id="ARBA00023010"/>
    </source>
</evidence>
<evidence type="ECO:0000259" key="13">
    <source>
        <dbReference type="PROSITE" id="PS50969"/>
    </source>
</evidence>
<accession>A0AAV7KDF0</accession>
<feature type="domain" description="FCP1 homology" evidence="13">
    <location>
        <begin position="113"/>
        <end position="256"/>
    </location>
</feature>
<evidence type="ECO:0000256" key="11">
    <source>
        <dbReference type="ARBA" id="ARBA00023136"/>
    </source>
</evidence>
<evidence type="ECO:0000256" key="10">
    <source>
        <dbReference type="ARBA" id="ARBA00023128"/>
    </source>
</evidence>
<organism evidence="14 15">
    <name type="scientific">Oopsacas minuta</name>
    <dbReference type="NCBI Taxonomy" id="111878"/>
    <lineage>
        <taxon>Eukaryota</taxon>
        <taxon>Metazoa</taxon>
        <taxon>Porifera</taxon>
        <taxon>Hexactinellida</taxon>
        <taxon>Hexasterophora</taxon>
        <taxon>Lyssacinosida</taxon>
        <taxon>Leucopsacidae</taxon>
        <taxon>Oopsacas</taxon>
    </lineage>
</organism>
<evidence type="ECO:0000313" key="15">
    <source>
        <dbReference type="Proteomes" id="UP001165289"/>
    </source>
</evidence>
<comment type="subunit">
    <text evidence="12">Component of the TIM23 complex.</text>
</comment>
<feature type="transmembrane region" description="Helical" evidence="12">
    <location>
        <begin position="38"/>
        <end position="58"/>
    </location>
</feature>
<keyword evidence="6 12" id="KW-0653">Protein transport</keyword>
<keyword evidence="10 12" id="KW-0496">Mitochondrion</keyword>
<reference evidence="14 15" key="1">
    <citation type="journal article" date="2023" name="BMC Biol.">
        <title>The compact genome of the sponge Oopsacas minuta (Hexactinellida) is lacking key metazoan core genes.</title>
        <authorList>
            <person name="Santini S."/>
            <person name="Schenkelaars Q."/>
            <person name="Jourda C."/>
            <person name="Duchesne M."/>
            <person name="Belahbib H."/>
            <person name="Rocher C."/>
            <person name="Selva M."/>
            <person name="Riesgo A."/>
            <person name="Vervoort M."/>
            <person name="Leys S.P."/>
            <person name="Kodjabachian L."/>
            <person name="Le Bivic A."/>
            <person name="Borchiellini C."/>
            <person name="Claverie J.M."/>
            <person name="Renard E."/>
        </authorList>
    </citation>
    <scope>NUCLEOTIDE SEQUENCE [LARGE SCALE GENOMIC DNA]</scope>
    <source>
        <strain evidence="14">SPO-2</strain>
    </source>
</reference>
<comment type="function">
    <text evidence="12">Essential component of the TIM23 complex, a complex that mediates the translocation of transit peptide-containing proteins across the mitochondrial inner membrane.</text>
</comment>
<dbReference type="InterPro" id="IPR023214">
    <property type="entry name" value="HAD_sf"/>
</dbReference>
<dbReference type="InterPro" id="IPR050365">
    <property type="entry name" value="TIM50"/>
</dbReference>
<dbReference type="PANTHER" id="PTHR12210">
    <property type="entry name" value="DULLARD PROTEIN PHOSPHATASE"/>
    <property type="match status" value="1"/>
</dbReference>
<dbReference type="FunFam" id="3.40.50.1000:FF:000019">
    <property type="entry name" value="Mitochondrial import inner membrane translocase subunit TIM50"/>
    <property type="match status" value="1"/>
</dbReference>
<gene>
    <name evidence="14" type="ORF">LOD99_14921</name>
</gene>
<dbReference type="InterPro" id="IPR036412">
    <property type="entry name" value="HAD-like_sf"/>
</dbReference>
<keyword evidence="7 12" id="KW-0809">Transit peptide</keyword>
<evidence type="ECO:0000256" key="4">
    <source>
        <dbReference type="ARBA" id="ARBA00022692"/>
    </source>
</evidence>
<dbReference type="InterPro" id="IPR004274">
    <property type="entry name" value="FCP1_dom"/>
</dbReference>
<dbReference type="SMART" id="SM00577">
    <property type="entry name" value="CPDc"/>
    <property type="match status" value="1"/>
</dbReference>
<evidence type="ECO:0000256" key="3">
    <source>
        <dbReference type="ARBA" id="ARBA00022448"/>
    </source>
</evidence>
<comment type="subcellular location">
    <subcellularLocation>
        <location evidence="1 12">Mitochondrion inner membrane</location>
        <topology evidence="1 12">Single-pass membrane protein</topology>
    </subcellularLocation>
</comment>
<protein>
    <recommendedName>
        <fullName evidence="12">Mitochondrial import inner membrane translocase subunit TIM50</fullName>
    </recommendedName>
</protein>
<sequence>MNSLWFRIVNKRQFVTSLKFSRHYYLKPKRVSNKNSQALILATGVVTGIFGFSIYVLGRPDEDTEYMKQFEQQKYSNYNPLLAYLCRARDKATGLSKFISDPSSPVLIPSKHPQHPSYTLVLEIKDLIIHPSHEVLRGWNFQKRPGVHAFLRELSQDYEIIVYSSEVPQNAEPIIQGLDPYGMIGYRLYRGDTKYMKGQHVKDLDCLNRDLSKLVILDTSKSAFQLHPNNGLALTPWKGDIRDRTLLDLIPFLKSIVDMKIDDVRTVIPQYSELGDNFLETFKKRKEELDKLNQPKRPINSNFRTILK</sequence>
<dbReference type="AlphaFoldDB" id="A0AAV7KDF0"/>
<keyword evidence="15" id="KW-1185">Reference proteome</keyword>
<dbReference type="Proteomes" id="UP001165289">
    <property type="component" value="Unassembled WGS sequence"/>
</dbReference>
<keyword evidence="9 12" id="KW-0811">Translocation</keyword>
<dbReference type="GO" id="GO:0005744">
    <property type="term" value="C:TIM23 mitochondrial import inner membrane translocase complex"/>
    <property type="evidence" value="ECO:0007669"/>
    <property type="project" value="UniProtKB-UniRule"/>
</dbReference>
<evidence type="ECO:0000256" key="2">
    <source>
        <dbReference type="ARBA" id="ARBA00006344"/>
    </source>
</evidence>
<dbReference type="SUPFAM" id="SSF56784">
    <property type="entry name" value="HAD-like"/>
    <property type="match status" value="1"/>
</dbReference>
<keyword evidence="8 12" id="KW-1133">Transmembrane helix</keyword>
<evidence type="ECO:0000256" key="7">
    <source>
        <dbReference type="ARBA" id="ARBA00022946"/>
    </source>
</evidence>
<keyword evidence="3 12" id="KW-0813">Transport</keyword>
<dbReference type="Gene3D" id="3.40.50.1000">
    <property type="entry name" value="HAD superfamily/HAD-like"/>
    <property type="match status" value="1"/>
</dbReference>
<evidence type="ECO:0000256" key="6">
    <source>
        <dbReference type="ARBA" id="ARBA00022927"/>
    </source>
</evidence>
<keyword evidence="11 12" id="KW-0472">Membrane</keyword>
<evidence type="ECO:0000256" key="1">
    <source>
        <dbReference type="ARBA" id="ARBA00004434"/>
    </source>
</evidence>
<evidence type="ECO:0000256" key="5">
    <source>
        <dbReference type="ARBA" id="ARBA00022792"/>
    </source>
</evidence>
<evidence type="ECO:0000313" key="14">
    <source>
        <dbReference type="EMBL" id="KAI6659248.1"/>
    </source>
</evidence>
<keyword evidence="5" id="KW-0999">Mitochondrion inner membrane</keyword>
<comment type="caution">
    <text evidence="14">The sequence shown here is derived from an EMBL/GenBank/DDBJ whole genome shotgun (WGS) entry which is preliminary data.</text>
</comment>
<keyword evidence="4 12" id="KW-0812">Transmembrane</keyword>
<dbReference type="PROSITE" id="PS50969">
    <property type="entry name" value="FCP1"/>
    <property type="match status" value="1"/>
</dbReference>
<comment type="similarity">
    <text evidence="2 12">Belongs to the TIM50 family.</text>
</comment>
<dbReference type="EMBL" id="JAKMXF010000066">
    <property type="protein sequence ID" value="KAI6659248.1"/>
    <property type="molecule type" value="Genomic_DNA"/>
</dbReference>
<dbReference type="GO" id="GO:0015031">
    <property type="term" value="P:protein transport"/>
    <property type="evidence" value="ECO:0007669"/>
    <property type="project" value="UniProtKB-KW"/>
</dbReference>
<dbReference type="Pfam" id="PF03031">
    <property type="entry name" value="NIF"/>
    <property type="match status" value="1"/>
</dbReference>
<proteinExistence type="inferred from homology"/>
<dbReference type="CDD" id="cd07521">
    <property type="entry name" value="HAD_FCP1-like"/>
    <property type="match status" value="1"/>
</dbReference>
<evidence type="ECO:0000256" key="12">
    <source>
        <dbReference type="RuleBase" id="RU365079"/>
    </source>
</evidence>